<proteinExistence type="predicted"/>
<feature type="compositionally biased region" description="Low complexity" evidence="1">
    <location>
        <begin position="34"/>
        <end position="54"/>
    </location>
</feature>
<accession>A0A0C9RJL5</accession>
<name>A0A0C9RJL5_9HYME</name>
<dbReference type="AlphaFoldDB" id="A0A0C9RJL5"/>
<evidence type="ECO:0000313" key="2">
    <source>
        <dbReference type="EMBL" id="JAG78157.1"/>
    </source>
</evidence>
<feature type="non-terminal residue" evidence="2">
    <location>
        <position position="428"/>
    </location>
</feature>
<feature type="compositionally biased region" description="Basic and acidic residues" evidence="1">
    <location>
        <begin position="98"/>
        <end position="120"/>
    </location>
</feature>
<evidence type="ECO:0000256" key="1">
    <source>
        <dbReference type="SAM" id="MobiDB-lite"/>
    </source>
</evidence>
<reference evidence="2" key="1">
    <citation type="submission" date="2015-01" db="EMBL/GenBank/DDBJ databases">
        <title>Transcriptome Assembly of Fopius arisanus.</title>
        <authorList>
            <person name="Geib S."/>
        </authorList>
    </citation>
    <scope>NUCLEOTIDE SEQUENCE</scope>
</reference>
<gene>
    <name evidence="2" type="primary">Ccdc96</name>
    <name evidence="2" type="ORF">g.7269</name>
</gene>
<feature type="region of interest" description="Disordered" evidence="1">
    <location>
        <begin position="95"/>
        <end position="120"/>
    </location>
</feature>
<feature type="region of interest" description="Disordered" evidence="1">
    <location>
        <begin position="34"/>
        <end position="62"/>
    </location>
</feature>
<dbReference type="EMBL" id="GBYB01008390">
    <property type="protein sequence ID" value="JAG78157.1"/>
    <property type="molecule type" value="Transcribed_RNA"/>
</dbReference>
<protein>
    <submittedName>
        <fullName evidence="2">Ccdc96 protein</fullName>
    </submittedName>
</protein>
<sequence>MPRRNLQHAENSRRTLYRLASKRRCRRIELVLSSESDSGDSSFDCSSSDSVFSDSDLDEENPYKATETYCTEETEHFGGESPEQGRDDISVASAFTDKSVDTNSKESSYEVEFKAPPPKEEDNRPFSVVEVRLPVISQLKILWQDRKSLKLKNNFLHTKCRYCLEKYQIQSSLEKFSGQSIFQDKRYEDVLASLKSVELTAKTTEIRYQKILRELTEDYEDKLVIFNEKKKKLLSEQSEVSECLEGRFSLRKINFLMRRQERRDKSLTEVRIKFLKFKNSLETISNVFDRLNDCEGQTVNLYANLLVTKNNLGERFDDRDDDVGRIRKQIFTITPILSHVRETSHGLSLEIDTCLVTLKEVTVFNYQSKLRVVENRRQKDLLRKCFSKMYQTAFLLVNPRLLQYILNSVEENEIVREQVIDMKLLLDP</sequence>
<organism evidence="2">
    <name type="scientific">Fopius arisanus</name>
    <dbReference type="NCBI Taxonomy" id="64838"/>
    <lineage>
        <taxon>Eukaryota</taxon>
        <taxon>Metazoa</taxon>
        <taxon>Ecdysozoa</taxon>
        <taxon>Arthropoda</taxon>
        <taxon>Hexapoda</taxon>
        <taxon>Insecta</taxon>
        <taxon>Pterygota</taxon>
        <taxon>Neoptera</taxon>
        <taxon>Endopterygota</taxon>
        <taxon>Hymenoptera</taxon>
        <taxon>Apocrita</taxon>
        <taxon>Ichneumonoidea</taxon>
        <taxon>Braconidae</taxon>
        <taxon>Opiinae</taxon>
        <taxon>Fopius</taxon>
    </lineage>
</organism>